<name>A0A7W3PAG9_9ACTN</name>
<dbReference type="PANTHER" id="PTHR43080">
    <property type="entry name" value="CBS DOMAIN-CONTAINING PROTEIN CBSX3, MITOCHONDRIAL"/>
    <property type="match status" value="1"/>
</dbReference>
<dbReference type="CDD" id="cd02205">
    <property type="entry name" value="CBS_pair_SF"/>
    <property type="match status" value="1"/>
</dbReference>
<accession>A0A7W3PAG9</accession>
<keyword evidence="1 2" id="KW-0129">CBS domain</keyword>
<sequence>MDETDAAGTSVSEIMSRQIVAIRSDCELRLALDAFVRTALRHLVVVDPDRTCHGLLSAEQALLALGSAPRGPGQAPRLVADTLTRTPVAERPRVHRDASVRDAASVMLDALVDALPVVDDSGRVVGVVTWSDIVALVAGRHLLGTDRP</sequence>
<evidence type="ECO:0000256" key="2">
    <source>
        <dbReference type="PROSITE-ProRule" id="PRU00703"/>
    </source>
</evidence>
<dbReference type="Pfam" id="PF00571">
    <property type="entry name" value="CBS"/>
    <property type="match status" value="2"/>
</dbReference>
<dbReference type="PANTHER" id="PTHR43080:SF2">
    <property type="entry name" value="CBS DOMAIN-CONTAINING PROTEIN"/>
    <property type="match status" value="1"/>
</dbReference>
<dbReference type="Gene3D" id="3.10.580.10">
    <property type="entry name" value="CBS-domain"/>
    <property type="match status" value="1"/>
</dbReference>
<comment type="caution">
    <text evidence="4">The sequence shown here is derived from an EMBL/GenBank/DDBJ whole genome shotgun (WGS) entry which is preliminary data.</text>
</comment>
<dbReference type="EMBL" id="JACGXA010000001">
    <property type="protein sequence ID" value="MBA8804598.1"/>
    <property type="molecule type" value="Genomic_DNA"/>
</dbReference>
<evidence type="ECO:0000256" key="1">
    <source>
        <dbReference type="ARBA" id="ARBA00023122"/>
    </source>
</evidence>
<organism evidence="4 5">
    <name type="scientific">Nocardioides ginsengisegetis</name>
    <dbReference type="NCBI Taxonomy" id="661491"/>
    <lineage>
        <taxon>Bacteria</taxon>
        <taxon>Bacillati</taxon>
        <taxon>Actinomycetota</taxon>
        <taxon>Actinomycetes</taxon>
        <taxon>Propionibacteriales</taxon>
        <taxon>Nocardioidaceae</taxon>
        <taxon>Nocardioides</taxon>
    </lineage>
</organism>
<dbReference type="Proteomes" id="UP000580910">
    <property type="component" value="Unassembled WGS sequence"/>
</dbReference>
<feature type="domain" description="CBS" evidence="3">
    <location>
        <begin position="15"/>
        <end position="73"/>
    </location>
</feature>
<dbReference type="InterPro" id="IPR046342">
    <property type="entry name" value="CBS_dom_sf"/>
</dbReference>
<proteinExistence type="predicted"/>
<gene>
    <name evidence="4" type="ORF">FB382_002889</name>
</gene>
<evidence type="ECO:0000313" key="5">
    <source>
        <dbReference type="Proteomes" id="UP000580910"/>
    </source>
</evidence>
<dbReference type="PROSITE" id="PS51371">
    <property type="entry name" value="CBS"/>
    <property type="match status" value="2"/>
</dbReference>
<evidence type="ECO:0000259" key="3">
    <source>
        <dbReference type="PROSITE" id="PS51371"/>
    </source>
</evidence>
<protein>
    <submittedName>
        <fullName evidence="4">CBS-domain-containing membrane protein</fullName>
    </submittedName>
</protein>
<dbReference type="InterPro" id="IPR051257">
    <property type="entry name" value="Diverse_CBS-Domain"/>
</dbReference>
<keyword evidence="5" id="KW-1185">Reference proteome</keyword>
<dbReference type="InterPro" id="IPR000644">
    <property type="entry name" value="CBS_dom"/>
</dbReference>
<reference evidence="4 5" key="1">
    <citation type="submission" date="2020-07" db="EMBL/GenBank/DDBJ databases">
        <title>Sequencing the genomes of 1000 actinobacteria strains.</title>
        <authorList>
            <person name="Klenk H.-P."/>
        </authorList>
    </citation>
    <scope>NUCLEOTIDE SEQUENCE [LARGE SCALE GENOMIC DNA]</scope>
    <source>
        <strain evidence="4 5">DSM 21349</strain>
    </source>
</reference>
<feature type="domain" description="CBS" evidence="3">
    <location>
        <begin position="85"/>
        <end position="143"/>
    </location>
</feature>
<dbReference type="SUPFAM" id="SSF54631">
    <property type="entry name" value="CBS-domain pair"/>
    <property type="match status" value="1"/>
</dbReference>
<dbReference type="RefSeq" id="WP_182540227.1">
    <property type="nucleotide sequence ID" value="NZ_JACGXA010000001.1"/>
</dbReference>
<dbReference type="SMART" id="SM00116">
    <property type="entry name" value="CBS"/>
    <property type="match status" value="2"/>
</dbReference>
<dbReference type="AlphaFoldDB" id="A0A7W3PAG9"/>
<evidence type="ECO:0000313" key="4">
    <source>
        <dbReference type="EMBL" id="MBA8804598.1"/>
    </source>
</evidence>